<proteinExistence type="predicted"/>
<keyword evidence="5 6" id="KW-0472">Membrane</keyword>
<dbReference type="InterPro" id="IPR001123">
    <property type="entry name" value="LeuE-type"/>
</dbReference>
<evidence type="ECO:0000256" key="1">
    <source>
        <dbReference type="ARBA" id="ARBA00004651"/>
    </source>
</evidence>
<dbReference type="EMBL" id="JABRWM010000006">
    <property type="protein sequence ID" value="NRF19448.1"/>
    <property type="molecule type" value="Genomic_DNA"/>
</dbReference>
<dbReference type="Pfam" id="PF01810">
    <property type="entry name" value="LysE"/>
    <property type="match status" value="1"/>
</dbReference>
<evidence type="ECO:0000256" key="5">
    <source>
        <dbReference type="ARBA" id="ARBA00023136"/>
    </source>
</evidence>
<keyword evidence="8" id="KW-1185">Reference proteome</keyword>
<keyword evidence="4 6" id="KW-1133">Transmembrane helix</keyword>
<organism evidence="7 8">
    <name type="scientific">Agrobacterium pusense</name>
    <dbReference type="NCBI Taxonomy" id="648995"/>
    <lineage>
        <taxon>Bacteria</taxon>
        <taxon>Pseudomonadati</taxon>
        <taxon>Pseudomonadota</taxon>
        <taxon>Alphaproteobacteria</taxon>
        <taxon>Hyphomicrobiales</taxon>
        <taxon>Rhizobiaceae</taxon>
        <taxon>Rhizobium/Agrobacterium group</taxon>
        <taxon>Agrobacterium</taxon>
    </lineage>
</organism>
<name>A0AA44IYF9_9HYPH</name>
<feature type="transmembrane region" description="Helical" evidence="6">
    <location>
        <begin position="41"/>
        <end position="64"/>
    </location>
</feature>
<reference evidence="7" key="1">
    <citation type="submission" date="2019-07" db="EMBL/GenBank/DDBJ databases">
        <title>FDA dAtabase for Regulatory Grade micrObial Sequences (FDA-ARGOS): Supporting development and validation of Infectious Disease Dx tests.</title>
        <authorList>
            <person name="Bachman M."/>
            <person name="Young C."/>
            <person name="Tallon L."/>
            <person name="Sadzewicz L."/>
            <person name="Vavikolanu K."/>
            <person name="Mehta A."/>
            <person name="Aluvathingal J."/>
            <person name="Nadendla S."/>
            <person name="Nandy P."/>
            <person name="Geyer C."/>
            <person name="Yan Y."/>
            <person name="Sichtig H."/>
        </authorList>
    </citation>
    <scope>NUCLEOTIDE SEQUENCE</scope>
    <source>
        <strain evidence="7">FDAARGOS_618</strain>
    </source>
</reference>
<comment type="caution">
    <text evidence="7">The sequence shown here is derived from an EMBL/GenBank/DDBJ whole genome shotgun (WGS) entry which is preliminary data.</text>
</comment>
<gene>
    <name evidence="7" type="ORF">FOB26_10295</name>
</gene>
<dbReference type="AlphaFoldDB" id="A0AA44IYF9"/>
<sequence length="204" mass="21469">MNATSIWFFIVPFAAAAAIPGPAQGALIGQVLSRGGRANVPFIAGMVLGNAVWLIVATLGLAALALRFEAVFIAVKWLGIAYLLFVAWKLWTKDTLQNEIIPVSGRSVGRGVLTGSFLTLSNPKAVIFFGAVLPHAFDMSALTLSEIGLIMALGIGIDLAIQLGYLAAASKIRSTVRSPKAMRRVNRTSAGLLAGCAGWLAFSR</sequence>
<protein>
    <submittedName>
        <fullName evidence="7">LysE family translocator</fullName>
    </submittedName>
</protein>
<dbReference type="PANTHER" id="PTHR30086:SF20">
    <property type="entry name" value="ARGININE EXPORTER PROTEIN ARGO-RELATED"/>
    <property type="match status" value="1"/>
</dbReference>
<accession>A0AA44IYF9</accession>
<evidence type="ECO:0000256" key="3">
    <source>
        <dbReference type="ARBA" id="ARBA00022692"/>
    </source>
</evidence>
<comment type="subcellular location">
    <subcellularLocation>
        <location evidence="1">Cell membrane</location>
        <topology evidence="1">Multi-pass membrane protein</topology>
    </subcellularLocation>
</comment>
<dbReference type="GO" id="GO:0015171">
    <property type="term" value="F:amino acid transmembrane transporter activity"/>
    <property type="evidence" value="ECO:0007669"/>
    <property type="project" value="TreeGrafter"/>
</dbReference>
<keyword evidence="3 6" id="KW-0812">Transmembrane</keyword>
<keyword evidence="2" id="KW-1003">Cell membrane</keyword>
<dbReference type="Proteomes" id="UP001155820">
    <property type="component" value="Unassembled WGS sequence"/>
</dbReference>
<evidence type="ECO:0000313" key="7">
    <source>
        <dbReference type="EMBL" id="NRF19448.1"/>
    </source>
</evidence>
<dbReference type="RefSeq" id="WP_151610420.1">
    <property type="nucleotide sequence ID" value="NZ_JABRWL010000005.1"/>
</dbReference>
<evidence type="ECO:0000313" key="8">
    <source>
        <dbReference type="Proteomes" id="UP001155820"/>
    </source>
</evidence>
<evidence type="ECO:0000256" key="4">
    <source>
        <dbReference type="ARBA" id="ARBA00022989"/>
    </source>
</evidence>
<feature type="transmembrane region" description="Helical" evidence="6">
    <location>
        <begin position="147"/>
        <end position="165"/>
    </location>
</feature>
<evidence type="ECO:0000256" key="6">
    <source>
        <dbReference type="SAM" id="Phobius"/>
    </source>
</evidence>
<evidence type="ECO:0000256" key="2">
    <source>
        <dbReference type="ARBA" id="ARBA00022475"/>
    </source>
</evidence>
<dbReference type="GO" id="GO:0005886">
    <property type="term" value="C:plasma membrane"/>
    <property type="evidence" value="ECO:0007669"/>
    <property type="project" value="UniProtKB-SubCell"/>
</dbReference>
<feature type="transmembrane region" description="Helical" evidence="6">
    <location>
        <begin position="71"/>
        <end position="91"/>
    </location>
</feature>
<dbReference type="PANTHER" id="PTHR30086">
    <property type="entry name" value="ARGININE EXPORTER PROTEIN ARGO"/>
    <property type="match status" value="1"/>
</dbReference>